<reference evidence="2" key="1">
    <citation type="submission" date="2018-05" db="EMBL/GenBank/DDBJ databases">
        <authorList>
            <person name="Lanie J.A."/>
            <person name="Ng W.-L."/>
            <person name="Kazmierczak K.M."/>
            <person name="Andrzejewski T.M."/>
            <person name="Davidsen T.M."/>
            <person name="Wayne K.J."/>
            <person name="Tettelin H."/>
            <person name="Glass J.I."/>
            <person name="Rusch D."/>
            <person name="Podicherti R."/>
            <person name="Tsui H.-C.T."/>
            <person name="Winkler M.E."/>
        </authorList>
    </citation>
    <scope>NUCLEOTIDE SEQUENCE</scope>
</reference>
<dbReference type="AlphaFoldDB" id="A0A381WY94"/>
<dbReference type="PROSITE" id="PS51257">
    <property type="entry name" value="PROKAR_LIPOPROTEIN"/>
    <property type="match status" value="1"/>
</dbReference>
<sequence length="124" mass="13809">MMQKNIMVFGAIGLFFVAGIACAHHSFAAHFVVEETVVIEGAVKEWWFQNPHTRIYLDVTNDEGEITEWMAEGSGPNVLARRGWTKETIKVGTFLTISGNPARNESNSLHYQSLKTADGKELNP</sequence>
<dbReference type="EMBL" id="UINC01013282">
    <property type="protein sequence ID" value="SVA57506.1"/>
    <property type="molecule type" value="Genomic_DNA"/>
</dbReference>
<name>A0A381WY94_9ZZZZ</name>
<proteinExistence type="predicted"/>
<gene>
    <name evidence="2" type="ORF">METZ01_LOCUS110360</name>
</gene>
<protein>
    <recommendedName>
        <fullName evidence="3">OB-fold nucleic acid binding domain-containing protein</fullName>
    </recommendedName>
</protein>
<feature type="compositionally biased region" description="Polar residues" evidence="1">
    <location>
        <begin position="100"/>
        <end position="115"/>
    </location>
</feature>
<evidence type="ECO:0008006" key="3">
    <source>
        <dbReference type="Google" id="ProtNLM"/>
    </source>
</evidence>
<dbReference type="InterPro" id="IPR046150">
    <property type="entry name" value="DUF6152"/>
</dbReference>
<dbReference type="Pfam" id="PF19649">
    <property type="entry name" value="DUF6152"/>
    <property type="match status" value="1"/>
</dbReference>
<accession>A0A381WY94</accession>
<evidence type="ECO:0000256" key="1">
    <source>
        <dbReference type="SAM" id="MobiDB-lite"/>
    </source>
</evidence>
<evidence type="ECO:0000313" key="2">
    <source>
        <dbReference type="EMBL" id="SVA57506.1"/>
    </source>
</evidence>
<feature type="region of interest" description="Disordered" evidence="1">
    <location>
        <begin position="100"/>
        <end position="124"/>
    </location>
</feature>
<organism evidence="2">
    <name type="scientific">marine metagenome</name>
    <dbReference type="NCBI Taxonomy" id="408172"/>
    <lineage>
        <taxon>unclassified sequences</taxon>
        <taxon>metagenomes</taxon>
        <taxon>ecological metagenomes</taxon>
    </lineage>
</organism>